<name>A0ABP8NTK8_9BACT</name>
<dbReference type="SUPFAM" id="SSF51735">
    <property type="entry name" value="NAD(P)-binding Rossmann-fold domains"/>
    <property type="match status" value="1"/>
</dbReference>
<accession>A0ABP8NTK8</accession>
<feature type="domain" description="3-beta hydroxysteroid dehydrogenase/isomerase" evidence="1">
    <location>
        <begin position="6"/>
        <end position="252"/>
    </location>
</feature>
<evidence type="ECO:0000313" key="2">
    <source>
        <dbReference type="EMBL" id="GAA4470843.1"/>
    </source>
</evidence>
<protein>
    <submittedName>
        <fullName evidence="2">NAD-dependent epimerase/dehydratase family protein</fullName>
    </submittedName>
</protein>
<dbReference type="PANTHER" id="PTHR48079:SF6">
    <property type="entry name" value="NAD(P)-BINDING DOMAIN-CONTAINING PROTEIN-RELATED"/>
    <property type="match status" value="1"/>
</dbReference>
<evidence type="ECO:0000313" key="3">
    <source>
        <dbReference type="Proteomes" id="UP001501175"/>
    </source>
</evidence>
<dbReference type="Pfam" id="PF01073">
    <property type="entry name" value="3Beta_HSD"/>
    <property type="match status" value="1"/>
</dbReference>
<reference evidence="3" key="1">
    <citation type="journal article" date="2019" name="Int. J. Syst. Evol. Microbiol.">
        <title>The Global Catalogue of Microorganisms (GCM) 10K type strain sequencing project: providing services to taxonomists for standard genome sequencing and annotation.</title>
        <authorList>
            <consortium name="The Broad Institute Genomics Platform"/>
            <consortium name="The Broad Institute Genome Sequencing Center for Infectious Disease"/>
            <person name="Wu L."/>
            <person name="Ma J."/>
        </authorList>
    </citation>
    <scope>NUCLEOTIDE SEQUENCE [LARGE SCALE GENOMIC DNA]</scope>
    <source>
        <strain evidence="3">JCM 17927</strain>
    </source>
</reference>
<comment type="caution">
    <text evidence="2">The sequence shown here is derived from an EMBL/GenBank/DDBJ whole genome shotgun (WGS) entry which is preliminary data.</text>
</comment>
<organism evidence="2 3">
    <name type="scientific">Nibrella saemangeumensis</name>
    <dbReference type="NCBI Taxonomy" id="1084526"/>
    <lineage>
        <taxon>Bacteria</taxon>
        <taxon>Pseudomonadati</taxon>
        <taxon>Bacteroidota</taxon>
        <taxon>Cytophagia</taxon>
        <taxon>Cytophagales</taxon>
        <taxon>Spirosomataceae</taxon>
        <taxon>Nibrella</taxon>
    </lineage>
</organism>
<dbReference type="PANTHER" id="PTHR48079">
    <property type="entry name" value="PROTEIN YEEZ"/>
    <property type="match status" value="1"/>
</dbReference>
<keyword evidence="3" id="KW-1185">Reference proteome</keyword>
<dbReference type="InterPro" id="IPR051783">
    <property type="entry name" value="NAD(P)-dependent_oxidoreduct"/>
</dbReference>
<dbReference type="Proteomes" id="UP001501175">
    <property type="component" value="Unassembled WGS sequence"/>
</dbReference>
<evidence type="ECO:0000259" key="1">
    <source>
        <dbReference type="Pfam" id="PF01073"/>
    </source>
</evidence>
<dbReference type="Gene3D" id="3.40.50.720">
    <property type="entry name" value="NAD(P)-binding Rossmann-like Domain"/>
    <property type="match status" value="1"/>
</dbReference>
<gene>
    <name evidence="2" type="ORF">GCM10023189_60230</name>
</gene>
<dbReference type="InterPro" id="IPR002225">
    <property type="entry name" value="3Beta_OHSteriod_DH/Estase"/>
</dbReference>
<proteinExistence type="predicted"/>
<dbReference type="RefSeq" id="WP_345250255.1">
    <property type="nucleotide sequence ID" value="NZ_BAABHD010000084.1"/>
</dbReference>
<dbReference type="InterPro" id="IPR036291">
    <property type="entry name" value="NAD(P)-bd_dom_sf"/>
</dbReference>
<dbReference type="EMBL" id="BAABHD010000084">
    <property type="protein sequence ID" value="GAA4470843.1"/>
    <property type="molecule type" value="Genomic_DNA"/>
</dbReference>
<sequence>MKTAFVTGGSGFVGRNLIPLLLEKGYVVKALARSEKSAGQIRQLGAISVQGDLQDLQALQTGMTGCTVVFHLAASINMWASEQELWADHVTGTENVLQAAKQAQVNRCIYLSTAMVVLNGKPIVDADERLQSDNLVDGYSRTKLAAEQRFLQANSETMQTVVIRPPIIWGKGDTSTLPQFVEAAQKGQLMFIGGGNHLFVTSHIRNLCHALLLAGESTVGGEVFFVTDGEKLQFKRFVKDYLATQGITVPDRSVPLPIAKGTAELLAWFWRTFKRPGAPPFYPSMIHTVGLPYTLSDAKIRRQLGFQNVVTVEEGLREMSEYR</sequence>